<dbReference type="Proteomes" id="UP000494165">
    <property type="component" value="Unassembled WGS sequence"/>
</dbReference>
<evidence type="ECO:0000256" key="2">
    <source>
        <dbReference type="PROSITE-ProRule" id="PRU00076"/>
    </source>
</evidence>
<evidence type="ECO:0000256" key="1">
    <source>
        <dbReference type="ARBA" id="ARBA00023157"/>
    </source>
</evidence>
<reference evidence="5 6" key="1">
    <citation type="submission" date="2020-04" db="EMBL/GenBank/DDBJ databases">
        <authorList>
            <person name="Alioto T."/>
            <person name="Alioto T."/>
            <person name="Gomez Garrido J."/>
        </authorList>
    </citation>
    <scope>NUCLEOTIDE SEQUENCE [LARGE SCALE GENOMIC DNA]</scope>
</reference>
<feature type="domain" description="EGF-like" evidence="4">
    <location>
        <begin position="238"/>
        <end position="269"/>
    </location>
</feature>
<dbReference type="InterPro" id="IPR000742">
    <property type="entry name" value="EGF"/>
</dbReference>
<gene>
    <name evidence="5" type="ORF">CLODIP_2_CD00886</name>
</gene>
<organism evidence="5 6">
    <name type="scientific">Cloeon dipterum</name>
    <dbReference type="NCBI Taxonomy" id="197152"/>
    <lineage>
        <taxon>Eukaryota</taxon>
        <taxon>Metazoa</taxon>
        <taxon>Ecdysozoa</taxon>
        <taxon>Arthropoda</taxon>
        <taxon>Hexapoda</taxon>
        <taxon>Insecta</taxon>
        <taxon>Pterygota</taxon>
        <taxon>Palaeoptera</taxon>
        <taxon>Ephemeroptera</taxon>
        <taxon>Pisciforma</taxon>
        <taxon>Baetidae</taxon>
        <taxon>Cloeon</taxon>
    </lineage>
</organism>
<feature type="disulfide bond" evidence="2">
    <location>
        <begin position="259"/>
        <end position="268"/>
    </location>
</feature>
<dbReference type="OrthoDB" id="6262482at2759"/>
<feature type="signal peptide" evidence="3">
    <location>
        <begin position="1"/>
        <end position="20"/>
    </location>
</feature>
<keyword evidence="6" id="KW-1185">Reference proteome</keyword>
<dbReference type="InterPro" id="IPR013111">
    <property type="entry name" value="EGF_extracell"/>
</dbReference>
<feature type="disulfide bond" evidence="2">
    <location>
        <begin position="241"/>
        <end position="251"/>
    </location>
</feature>
<keyword evidence="2" id="KW-0245">EGF-like domain</keyword>
<protein>
    <recommendedName>
        <fullName evidence="4">EGF-like domain-containing protein</fullName>
    </recommendedName>
</protein>
<dbReference type="PROSITE" id="PS50026">
    <property type="entry name" value="EGF_3"/>
    <property type="match status" value="2"/>
</dbReference>
<dbReference type="EMBL" id="CADEPI010000039">
    <property type="protein sequence ID" value="CAB3368667.1"/>
    <property type="molecule type" value="Genomic_DNA"/>
</dbReference>
<dbReference type="Pfam" id="PF07974">
    <property type="entry name" value="EGF_2"/>
    <property type="match status" value="1"/>
</dbReference>
<dbReference type="SUPFAM" id="SSF57196">
    <property type="entry name" value="EGF/Laminin"/>
    <property type="match status" value="2"/>
</dbReference>
<dbReference type="SMART" id="SM00181">
    <property type="entry name" value="EGF"/>
    <property type="match status" value="2"/>
</dbReference>
<feature type="chain" id="PRO_5035869235" description="EGF-like domain-containing protein" evidence="3">
    <location>
        <begin position="21"/>
        <end position="344"/>
    </location>
</feature>
<sequence length="344" mass="38026">MRHHFFFLCLVGVLSIHCTGTPVVTSVVDCDPNLTFIKHEVGQARFPPASQAVSSSVQVTHEAQQLDPNRIQQTTYAECTHLPGVPSNSRITCNIASGSCQATCHANYQFPNGENSMYLTCENGNWRVQGADWTTLPPCKPICQLECQNGGICLSPNKCLCQPDFSGAQCQFEDRQCLTYPKTPMNSRKQCSMRNCTIKCLNGAQFPGGLTEIDFACRNGAWISANSNFDSQNIPNCDTVCEPTCQNGGRCLSFNRCLCPKEFRGLQCQYRSDRCALRNMPFNGNRECNGTSEYFSCAVSCPQGMSFTFPPADRYTCYYETGVFSPSNVPQCQFGQRYVANSAA</sequence>
<comment type="caution">
    <text evidence="2">Lacks conserved residue(s) required for the propagation of feature annotation.</text>
</comment>
<comment type="caution">
    <text evidence="5">The sequence shown here is derived from an EMBL/GenBank/DDBJ whole genome shotgun (WGS) entry which is preliminary data.</text>
</comment>
<feature type="disulfide bond" evidence="2">
    <location>
        <begin position="143"/>
        <end position="153"/>
    </location>
</feature>
<accession>A0A8S1CIM3</accession>
<evidence type="ECO:0000313" key="5">
    <source>
        <dbReference type="EMBL" id="CAB3368667.1"/>
    </source>
</evidence>
<proteinExistence type="predicted"/>
<evidence type="ECO:0000313" key="6">
    <source>
        <dbReference type="Proteomes" id="UP000494165"/>
    </source>
</evidence>
<dbReference type="Gene3D" id="2.10.25.10">
    <property type="entry name" value="Laminin"/>
    <property type="match status" value="2"/>
</dbReference>
<evidence type="ECO:0000259" key="4">
    <source>
        <dbReference type="PROSITE" id="PS50026"/>
    </source>
</evidence>
<evidence type="ECO:0000256" key="3">
    <source>
        <dbReference type="SAM" id="SignalP"/>
    </source>
</evidence>
<dbReference type="AlphaFoldDB" id="A0A8S1CIM3"/>
<feature type="disulfide bond" evidence="2">
    <location>
        <begin position="161"/>
        <end position="170"/>
    </location>
</feature>
<name>A0A8S1CIM3_9INSE</name>
<keyword evidence="1 2" id="KW-1015">Disulfide bond</keyword>
<dbReference type="PROSITE" id="PS00022">
    <property type="entry name" value="EGF_1"/>
    <property type="match status" value="2"/>
</dbReference>
<keyword evidence="3" id="KW-0732">Signal</keyword>
<feature type="domain" description="EGF-like" evidence="4">
    <location>
        <begin position="140"/>
        <end position="171"/>
    </location>
</feature>